<dbReference type="AlphaFoldDB" id="A0A7G9GJK3"/>
<feature type="transmembrane region" description="Helical" evidence="6">
    <location>
        <begin position="322"/>
        <end position="344"/>
    </location>
</feature>
<dbReference type="GO" id="GO:0016020">
    <property type="term" value="C:membrane"/>
    <property type="evidence" value="ECO:0007669"/>
    <property type="project" value="UniProtKB-SubCell"/>
</dbReference>
<keyword evidence="8" id="KW-1185">Reference proteome</keyword>
<feature type="transmembrane region" description="Helical" evidence="6">
    <location>
        <begin position="248"/>
        <end position="277"/>
    </location>
</feature>
<keyword evidence="5 6" id="KW-0472">Membrane</keyword>
<evidence type="ECO:0000256" key="2">
    <source>
        <dbReference type="ARBA" id="ARBA00009773"/>
    </source>
</evidence>
<evidence type="ECO:0000256" key="1">
    <source>
        <dbReference type="ARBA" id="ARBA00004141"/>
    </source>
</evidence>
<feature type="transmembrane region" description="Helical" evidence="6">
    <location>
        <begin position="63"/>
        <end position="86"/>
    </location>
</feature>
<dbReference type="GO" id="GO:0055085">
    <property type="term" value="P:transmembrane transport"/>
    <property type="evidence" value="ECO:0007669"/>
    <property type="project" value="TreeGrafter"/>
</dbReference>
<reference evidence="7 8" key="1">
    <citation type="submission" date="2020-08" db="EMBL/GenBank/DDBJ databases">
        <authorList>
            <person name="Liu C."/>
            <person name="Sun Q."/>
        </authorList>
    </citation>
    <scope>NUCLEOTIDE SEQUENCE [LARGE SCALE GENOMIC DNA]</scope>
    <source>
        <strain evidence="7 8">NSJ-61</strain>
    </source>
</reference>
<proteinExistence type="inferred from homology"/>
<evidence type="ECO:0000313" key="7">
    <source>
        <dbReference type="EMBL" id="QNM10985.1"/>
    </source>
</evidence>
<evidence type="ECO:0000313" key="8">
    <source>
        <dbReference type="Proteomes" id="UP000515856"/>
    </source>
</evidence>
<feature type="transmembrane region" description="Helical" evidence="6">
    <location>
        <begin position="216"/>
        <end position="242"/>
    </location>
</feature>
<evidence type="ECO:0000256" key="3">
    <source>
        <dbReference type="ARBA" id="ARBA00022692"/>
    </source>
</evidence>
<organism evidence="7 8">
    <name type="scientific">[Eubacterium] hominis</name>
    <dbReference type="NCBI Taxonomy" id="2764325"/>
    <lineage>
        <taxon>Bacteria</taxon>
        <taxon>Bacillati</taxon>
        <taxon>Bacillota</taxon>
        <taxon>Erysipelotrichia</taxon>
        <taxon>Erysipelotrichales</taxon>
        <taxon>Erysipelotrichaceae</taxon>
        <taxon>Amedibacillus</taxon>
    </lineage>
</organism>
<protein>
    <submittedName>
        <fullName evidence="7">Sporulation integral membrane protein YtvI</fullName>
    </submittedName>
</protein>
<evidence type="ECO:0000256" key="6">
    <source>
        <dbReference type="SAM" id="Phobius"/>
    </source>
</evidence>
<comment type="subcellular location">
    <subcellularLocation>
        <location evidence="1">Membrane</location>
        <topology evidence="1">Multi-pass membrane protein</topology>
    </subcellularLocation>
</comment>
<dbReference type="EMBL" id="CP060636">
    <property type="protein sequence ID" value="QNM10985.1"/>
    <property type="molecule type" value="Genomic_DNA"/>
</dbReference>
<keyword evidence="3 6" id="KW-0812">Transmembrane</keyword>
<dbReference type="InterPro" id="IPR014227">
    <property type="entry name" value="YtvI-like"/>
</dbReference>
<feature type="transmembrane region" description="Helical" evidence="6">
    <location>
        <begin position="33"/>
        <end position="51"/>
    </location>
</feature>
<feature type="transmembrane region" description="Helical" evidence="6">
    <location>
        <begin position="9"/>
        <end position="27"/>
    </location>
</feature>
<name>A0A7G9GJK3_9FIRM</name>
<gene>
    <name evidence="7" type="primary">ytvI</name>
    <name evidence="7" type="ORF">H9Q80_11970</name>
</gene>
<dbReference type="Proteomes" id="UP000515856">
    <property type="component" value="Chromosome"/>
</dbReference>
<dbReference type="PANTHER" id="PTHR21716:SF68">
    <property type="entry name" value="TRANSPORT PROTEIN YTVI-RELATED"/>
    <property type="match status" value="1"/>
</dbReference>
<evidence type="ECO:0000256" key="5">
    <source>
        <dbReference type="ARBA" id="ARBA00023136"/>
    </source>
</evidence>
<sequence length="357" mass="40714">MDTEKQRAFIIHFLYFLIIFTLIFIFFRYVIYFIMPFLIGFAIAFMLRPVIKQLAKKTGGHDKTWAIITILLFYLTIGIFITLLSVKGFHVLRDFFENVPQLYEMYLQPLIDNILSSVENIWLNTDPVIASNIESFLNDISSSLTSMISSISKGAVSVISDFATRIPNMVISFFFAIISSFFISADYTHITSFIARQLPPKQRNIMFAIRHYISDTIMSFIIAYGKLMSLTFIELSIGLHFIGVENALVIAFIIAVFDVLPVLGTGGIMIPWILFSFINSQPKLAIGLLIIYLVVTIIRNIVEPKIVGKQIGLHPLLMLLCMYLGVKLFGFLGLFIMPFLILIIQNLNQEGLIRLYR</sequence>
<dbReference type="Pfam" id="PF01594">
    <property type="entry name" value="AI-2E_transport"/>
    <property type="match status" value="1"/>
</dbReference>
<feature type="transmembrane region" description="Helical" evidence="6">
    <location>
        <begin position="284"/>
        <end position="302"/>
    </location>
</feature>
<evidence type="ECO:0000256" key="4">
    <source>
        <dbReference type="ARBA" id="ARBA00022989"/>
    </source>
</evidence>
<dbReference type="NCBIfam" id="TIGR02872">
    <property type="entry name" value="spore_ytvI"/>
    <property type="match status" value="1"/>
</dbReference>
<keyword evidence="4 6" id="KW-1133">Transmembrane helix</keyword>
<dbReference type="RefSeq" id="WP_117453265.1">
    <property type="nucleotide sequence ID" value="NZ_CP060636.1"/>
</dbReference>
<feature type="transmembrane region" description="Helical" evidence="6">
    <location>
        <begin position="170"/>
        <end position="195"/>
    </location>
</feature>
<dbReference type="PANTHER" id="PTHR21716">
    <property type="entry name" value="TRANSMEMBRANE PROTEIN"/>
    <property type="match status" value="1"/>
</dbReference>
<accession>A0A7G9GJK3</accession>
<dbReference type="InterPro" id="IPR002549">
    <property type="entry name" value="AI-2E-like"/>
</dbReference>
<dbReference type="KEGG" id="ehn:H9Q80_11970"/>
<comment type="similarity">
    <text evidence="2">Belongs to the autoinducer-2 exporter (AI-2E) (TC 2.A.86) family.</text>
</comment>